<feature type="region of interest" description="Disordered" evidence="1">
    <location>
        <begin position="103"/>
        <end position="122"/>
    </location>
</feature>
<dbReference type="AlphaFoldDB" id="A0A8J3YU57"/>
<dbReference type="SUPFAM" id="SSF47413">
    <property type="entry name" value="lambda repressor-like DNA-binding domains"/>
    <property type="match status" value="1"/>
</dbReference>
<dbReference type="InterPro" id="IPR010982">
    <property type="entry name" value="Lambda_DNA-bd_dom_sf"/>
</dbReference>
<dbReference type="EMBL" id="BOPF01000038">
    <property type="protein sequence ID" value="GIJ50717.1"/>
    <property type="molecule type" value="Genomic_DNA"/>
</dbReference>
<organism evidence="3 4">
    <name type="scientific">Virgisporangium aliadipatigenens</name>
    <dbReference type="NCBI Taxonomy" id="741659"/>
    <lineage>
        <taxon>Bacteria</taxon>
        <taxon>Bacillati</taxon>
        <taxon>Actinomycetota</taxon>
        <taxon>Actinomycetes</taxon>
        <taxon>Micromonosporales</taxon>
        <taxon>Micromonosporaceae</taxon>
        <taxon>Virgisporangium</taxon>
    </lineage>
</organism>
<gene>
    <name evidence="3" type="ORF">Val02_76030</name>
</gene>
<keyword evidence="4" id="KW-1185">Reference proteome</keyword>
<sequence length="365" mass="41205">MQPVTTLGQRLRDLRESHWPGFALTQAQLARVLSSVKSITPPVISSWENDSKLPPPERLEAYATFFCTRRSIEEGTPRLIDEPDLSESERQERRRIHAELTALRDDASLHPAPPPPPVGSAPDPLGTFWQFDDDLPVNIVCAPLPEAMYQKMPFNDPSDPEFVEAYRFTDLDALIELHGHIRAVNPTSDVRIRLASELTADRITEHLVLLGGVDWNTVTREVLQRIRMPLHQFARPDDDPISGGGFEVVDADPPKRFEPMLADDPNAPLGKTLAWDVAHLFRTQNPFNQRRTVTICNGAFGRGTYGAVRALTDAKFRNRNEGYLRQRFQEAETFSILMRVDIVASVVLTPDWTKGSETCLHEWPT</sequence>
<feature type="domain" description="HTH cro/C1-type" evidence="2">
    <location>
        <begin position="11"/>
        <end position="72"/>
    </location>
</feature>
<dbReference type="Proteomes" id="UP000619260">
    <property type="component" value="Unassembled WGS sequence"/>
</dbReference>
<comment type="caution">
    <text evidence="3">The sequence shown here is derived from an EMBL/GenBank/DDBJ whole genome shotgun (WGS) entry which is preliminary data.</text>
</comment>
<proteinExistence type="predicted"/>
<protein>
    <recommendedName>
        <fullName evidence="2">HTH cro/C1-type domain-containing protein</fullName>
    </recommendedName>
</protein>
<dbReference type="RefSeq" id="WP_203904144.1">
    <property type="nucleotide sequence ID" value="NZ_BOPF01000038.1"/>
</dbReference>
<evidence type="ECO:0000259" key="2">
    <source>
        <dbReference type="PROSITE" id="PS50943"/>
    </source>
</evidence>
<dbReference type="PROSITE" id="PS50943">
    <property type="entry name" value="HTH_CROC1"/>
    <property type="match status" value="1"/>
</dbReference>
<dbReference type="SMART" id="SM00530">
    <property type="entry name" value="HTH_XRE"/>
    <property type="match status" value="1"/>
</dbReference>
<dbReference type="InterPro" id="IPR001387">
    <property type="entry name" value="Cro/C1-type_HTH"/>
</dbReference>
<evidence type="ECO:0000256" key="1">
    <source>
        <dbReference type="SAM" id="MobiDB-lite"/>
    </source>
</evidence>
<reference evidence="3" key="1">
    <citation type="submission" date="2021-01" db="EMBL/GenBank/DDBJ databases">
        <title>Whole genome shotgun sequence of Virgisporangium aliadipatigenens NBRC 105644.</title>
        <authorList>
            <person name="Komaki H."/>
            <person name="Tamura T."/>
        </authorList>
    </citation>
    <scope>NUCLEOTIDE SEQUENCE</scope>
    <source>
        <strain evidence="3">NBRC 105644</strain>
    </source>
</reference>
<evidence type="ECO:0000313" key="4">
    <source>
        <dbReference type="Proteomes" id="UP000619260"/>
    </source>
</evidence>
<name>A0A8J3YU57_9ACTN</name>
<dbReference type="GO" id="GO:0003677">
    <property type="term" value="F:DNA binding"/>
    <property type="evidence" value="ECO:0007669"/>
    <property type="project" value="InterPro"/>
</dbReference>
<dbReference type="Gene3D" id="1.10.260.40">
    <property type="entry name" value="lambda repressor-like DNA-binding domains"/>
    <property type="match status" value="1"/>
</dbReference>
<evidence type="ECO:0000313" key="3">
    <source>
        <dbReference type="EMBL" id="GIJ50717.1"/>
    </source>
</evidence>
<accession>A0A8J3YU57</accession>